<accession>A0AA39HYA6</accession>
<organism evidence="3 4">
    <name type="scientific">Steinernema hermaphroditum</name>
    <dbReference type="NCBI Taxonomy" id="289476"/>
    <lineage>
        <taxon>Eukaryota</taxon>
        <taxon>Metazoa</taxon>
        <taxon>Ecdysozoa</taxon>
        <taxon>Nematoda</taxon>
        <taxon>Chromadorea</taxon>
        <taxon>Rhabditida</taxon>
        <taxon>Tylenchina</taxon>
        <taxon>Panagrolaimomorpha</taxon>
        <taxon>Strongyloidoidea</taxon>
        <taxon>Steinernematidae</taxon>
        <taxon>Steinernema</taxon>
    </lineage>
</organism>
<feature type="compositionally biased region" description="Low complexity" evidence="2">
    <location>
        <begin position="70"/>
        <end position="90"/>
    </location>
</feature>
<reference evidence="3" key="1">
    <citation type="submission" date="2023-06" db="EMBL/GenBank/DDBJ databases">
        <title>Genomic analysis of the entomopathogenic nematode Steinernema hermaphroditum.</title>
        <authorList>
            <person name="Schwarz E.M."/>
            <person name="Heppert J.K."/>
            <person name="Baniya A."/>
            <person name="Schwartz H.T."/>
            <person name="Tan C.-H."/>
            <person name="Antoshechkin I."/>
            <person name="Sternberg P.W."/>
            <person name="Goodrich-Blair H."/>
            <person name="Dillman A.R."/>
        </authorList>
    </citation>
    <scope>NUCLEOTIDE SEQUENCE</scope>
    <source>
        <strain evidence="3">PS9179</strain>
        <tissue evidence="3">Whole animal</tissue>
    </source>
</reference>
<protein>
    <submittedName>
        <fullName evidence="3">Uncharacterized protein</fullName>
    </submittedName>
</protein>
<feature type="compositionally biased region" description="Low complexity" evidence="2">
    <location>
        <begin position="542"/>
        <end position="551"/>
    </location>
</feature>
<dbReference type="Proteomes" id="UP001175271">
    <property type="component" value="Unassembled WGS sequence"/>
</dbReference>
<keyword evidence="1" id="KW-0175">Coiled coil</keyword>
<dbReference type="EMBL" id="JAUCMV010000003">
    <property type="protein sequence ID" value="KAK0413173.1"/>
    <property type="molecule type" value="Genomic_DNA"/>
</dbReference>
<dbReference type="AlphaFoldDB" id="A0AA39HYA6"/>
<evidence type="ECO:0000256" key="2">
    <source>
        <dbReference type="SAM" id="MobiDB-lite"/>
    </source>
</evidence>
<name>A0AA39HYA6_9BILA</name>
<evidence type="ECO:0000256" key="1">
    <source>
        <dbReference type="SAM" id="Coils"/>
    </source>
</evidence>
<sequence>MMDENNNGELPESSYNCFDPQKLLEAAPFMTIQSQRGQIHNVSRRSDMIRAPPPTPMNSVEEAHNLSLADMDSMPSSSSSPAGPFYSSASRTETDLRRVIADRIARLNEDEETRVTYLLPEADHCTPNQSAMFIRRLRDVFYPEGSLSQSENAEDIPKPHMPPQLAVPLFSTHARGNIHSFRDQATLPLSVESALIVDAAEPYGSDSSENDFTDEELEPGQLPKGRFITRESSEFNYYEMRRQALEARDEVRAKIEMKKRQLLQINAVLTQIEKENAAPNGADIGYTGMIRETSSRVTVFGRDIGQSWTQACGQQFNFGFNLNSFSEELNKCCARRALESLTFESRRRLRKCVRAKRVAKKAKDYVPPKYMLIHKRTLWWQKRKSAEVKNKRKKEEEGRTRCRRFVHVKVAVDSELHETTTDAVPRKDVLLQRTRRKSKSKPEFQLWDRIDFGSLEAEADPGLSSTSSTFDLGCKDIPVPYFFKIDPPPSEQIKKICGDSGEAHAERMETRVREATLQAELEEREQLEKKRRKTRERKANDDGSGSVSSSD</sequence>
<comment type="caution">
    <text evidence="3">The sequence shown here is derived from an EMBL/GenBank/DDBJ whole genome shotgun (WGS) entry which is preliminary data.</text>
</comment>
<evidence type="ECO:0000313" key="4">
    <source>
        <dbReference type="Proteomes" id="UP001175271"/>
    </source>
</evidence>
<feature type="region of interest" description="Disordered" evidence="2">
    <location>
        <begin position="70"/>
        <end position="91"/>
    </location>
</feature>
<gene>
    <name evidence="3" type="ORF">QR680_006643</name>
</gene>
<evidence type="ECO:0000313" key="3">
    <source>
        <dbReference type="EMBL" id="KAK0413173.1"/>
    </source>
</evidence>
<feature type="coiled-coil region" evidence="1">
    <location>
        <begin position="241"/>
        <end position="275"/>
    </location>
</feature>
<proteinExistence type="predicted"/>
<keyword evidence="4" id="KW-1185">Reference proteome</keyword>
<feature type="region of interest" description="Disordered" evidence="2">
    <location>
        <begin position="517"/>
        <end position="551"/>
    </location>
</feature>